<feature type="coiled-coil region" evidence="9">
    <location>
        <begin position="259"/>
        <end position="286"/>
    </location>
</feature>
<keyword evidence="8 10" id="KW-0472">Membrane</keyword>
<dbReference type="Pfam" id="PF25917">
    <property type="entry name" value="BSH_RND"/>
    <property type="match status" value="1"/>
</dbReference>
<dbReference type="NCBIfam" id="TIGR01843">
    <property type="entry name" value="type_I_hlyD"/>
    <property type="match status" value="1"/>
</dbReference>
<dbReference type="InterPro" id="IPR050739">
    <property type="entry name" value="MFP"/>
</dbReference>
<evidence type="ECO:0000259" key="12">
    <source>
        <dbReference type="Pfam" id="PF26002"/>
    </source>
</evidence>
<evidence type="ECO:0000256" key="8">
    <source>
        <dbReference type="ARBA" id="ARBA00023136"/>
    </source>
</evidence>
<dbReference type="PRINTS" id="PR01490">
    <property type="entry name" value="RTXTOXIND"/>
</dbReference>
<feature type="domain" description="Multidrug resistance protein MdtA-like barrel-sandwich hybrid" evidence="11">
    <location>
        <begin position="64"/>
        <end position="353"/>
    </location>
</feature>
<comment type="caution">
    <text evidence="13">The sequence shown here is derived from an EMBL/GenBank/DDBJ whole genome shotgun (WGS) entry which is preliminary data.</text>
</comment>
<evidence type="ECO:0000256" key="5">
    <source>
        <dbReference type="ARBA" id="ARBA00022519"/>
    </source>
</evidence>
<accession>A0ABW8X4F2</accession>
<proteinExistence type="inferred from homology"/>
<name>A0ABW8X4F2_9CYAN</name>
<evidence type="ECO:0000256" key="4">
    <source>
        <dbReference type="ARBA" id="ARBA00022475"/>
    </source>
</evidence>
<dbReference type="Pfam" id="PF26002">
    <property type="entry name" value="Beta-barrel_AprE"/>
    <property type="match status" value="1"/>
</dbReference>
<evidence type="ECO:0000256" key="2">
    <source>
        <dbReference type="ARBA" id="ARBA00009477"/>
    </source>
</evidence>
<evidence type="ECO:0000256" key="10">
    <source>
        <dbReference type="SAM" id="Phobius"/>
    </source>
</evidence>
<evidence type="ECO:0000259" key="11">
    <source>
        <dbReference type="Pfam" id="PF25917"/>
    </source>
</evidence>
<protein>
    <submittedName>
        <fullName evidence="13">HlyD family type I secretion periplasmic adaptor subunit</fullName>
    </submittedName>
</protein>
<keyword evidence="7 10" id="KW-1133">Transmembrane helix</keyword>
<evidence type="ECO:0000313" key="14">
    <source>
        <dbReference type="Proteomes" id="UP001629223"/>
    </source>
</evidence>
<dbReference type="PANTHER" id="PTHR30386">
    <property type="entry name" value="MEMBRANE FUSION SUBUNIT OF EMRAB-TOLC MULTIDRUG EFFLUX PUMP"/>
    <property type="match status" value="1"/>
</dbReference>
<feature type="domain" description="AprE-like beta-barrel" evidence="12">
    <location>
        <begin position="374"/>
        <end position="464"/>
    </location>
</feature>
<keyword evidence="3" id="KW-0813">Transport</keyword>
<dbReference type="Gene3D" id="2.40.50.100">
    <property type="match status" value="1"/>
</dbReference>
<keyword evidence="9" id="KW-0175">Coiled coil</keyword>
<dbReference type="InterPro" id="IPR010129">
    <property type="entry name" value="T1SS_HlyD"/>
</dbReference>
<dbReference type="PANTHER" id="PTHR30386:SF27">
    <property type="entry name" value="MEMBRANE FUSION PROTEIN (MFP) FAMILY PROTEIN"/>
    <property type="match status" value="1"/>
</dbReference>
<sequence length="488" mass="54828">MSNIMNTEYKFDQPVILEQSSTWSRTIVWGIIGITAFTIIWASIFKIDEAIPATGKLEPQGAVTDVKAPVSGVVKIVHVKDGQRVKKGDLLVTLEQTTAKAQLISLQKNRSALVQENDFYRRHLAGNVSSNLKLGVTLNIRPEIASLTQSRAAIVAENQVYRAQLSGSTHGVTLTPDQKLRLQSRESDFSSRLADIQLEKEKTIEKLSQNQLELTSAKNVLAISQRIFKDMETVMKEGAFPRARYLTQQQEVVKSQAEVARLMKEQQQLKLAIAQSNEKIRNTEALSKEDLLSRITVNEKSIAEIDSQLTKIILENQKKVNEIDSQISQSQETLKYQKISAPVDGTIFEMQPSSSGFVVNTTEPVVKIVPNEELVARVYITNRDIGFVRQGQKVDVRIDSFPFQEFGDIKGELIWIGSDALPPDQIHNFYRFPAKVRLDKQSVLVSDRSLSLQSGMSINANIKLRQRTIMSIFTDFLVQKAESLKSIR</sequence>
<evidence type="ECO:0000256" key="6">
    <source>
        <dbReference type="ARBA" id="ARBA00022692"/>
    </source>
</evidence>
<keyword evidence="4" id="KW-1003">Cell membrane</keyword>
<keyword evidence="5" id="KW-0997">Cell inner membrane</keyword>
<dbReference type="InterPro" id="IPR058625">
    <property type="entry name" value="MdtA-like_BSH"/>
</dbReference>
<keyword evidence="14" id="KW-1185">Reference proteome</keyword>
<evidence type="ECO:0000256" key="7">
    <source>
        <dbReference type="ARBA" id="ARBA00022989"/>
    </source>
</evidence>
<gene>
    <name evidence="13" type="ORF">AB0756_05525</name>
</gene>
<evidence type="ECO:0000256" key="3">
    <source>
        <dbReference type="ARBA" id="ARBA00022448"/>
    </source>
</evidence>
<reference evidence="13 14" key="1">
    <citation type="submission" date="2024-07" db="EMBL/GenBank/DDBJ databases">
        <authorList>
            <person name="Tripathy S."/>
        </authorList>
    </citation>
    <scope>NUCLEOTIDE SEQUENCE [LARGE SCALE GENOMIC DNA]</scope>
    <source>
        <strain evidence="13 14">VB511288_2</strain>
    </source>
</reference>
<dbReference type="SUPFAM" id="SSF111369">
    <property type="entry name" value="HlyD-like secretion proteins"/>
    <property type="match status" value="1"/>
</dbReference>
<dbReference type="RefSeq" id="WP_408103986.1">
    <property type="nucleotide sequence ID" value="NZ_JBFPMW010000002.1"/>
</dbReference>
<dbReference type="EMBL" id="JBFPMW010000002">
    <property type="protein sequence ID" value="MFL9816549.1"/>
    <property type="molecule type" value="Genomic_DNA"/>
</dbReference>
<keyword evidence="6 10" id="KW-0812">Transmembrane</keyword>
<organism evidence="13 14">
    <name type="scientific">Tolypothrix campylonemoides VB511288_2</name>
    <dbReference type="NCBI Taxonomy" id="3232311"/>
    <lineage>
        <taxon>Bacteria</taxon>
        <taxon>Bacillati</taxon>
        <taxon>Cyanobacteriota</taxon>
        <taxon>Cyanophyceae</taxon>
        <taxon>Nostocales</taxon>
        <taxon>Tolypothrichaceae</taxon>
        <taxon>Tolypothrix</taxon>
    </lineage>
</organism>
<dbReference type="InterPro" id="IPR058982">
    <property type="entry name" value="Beta-barrel_AprE"/>
</dbReference>
<dbReference type="Gene3D" id="2.40.30.170">
    <property type="match status" value="1"/>
</dbReference>
<dbReference type="Proteomes" id="UP001629223">
    <property type="component" value="Unassembled WGS sequence"/>
</dbReference>
<evidence type="ECO:0000256" key="1">
    <source>
        <dbReference type="ARBA" id="ARBA00004377"/>
    </source>
</evidence>
<comment type="subcellular location">
    <subcellularLocation>
        <location evidence="1">Cell inner membrane</location>
        <topology evidence="1">Single-pass membrane protein</topology>
    </subcellularLocation>
</comment>
<comment type="similarity">
    <text evidence="2">Belongs to the membrane fusion protein (MFP) (TC 8.A.1) family.</text>
</comment>
<feature type="transmembrane region" description="Helical" evidence="10">
    <location>
        <begin position="27"/>
        <end position="47"/>
    </location>
</feature>
<evidence type="ECO:0000256" key="9">
    <source>
        <dbReference type="SAM" id="Coils"/>
    </source>
</evidence>
<evidence type="ECO:0000313" key="13">
    <source>
        <dbReference type="EMBL" id="MFL9816549.1"/>
    </source>
</evidence>